<dbReference type="InterPro" id="IPR025194">
    <property type="entry name" value="RodZ-like_C"/>
</dbReference>
<evidence type="ECO:0000256" key="1">
    <source>
        <dbReference type="SAM" id="MobiDB-lite"/>
    </source>
</evidence>
<evidence type="ECO:0000313" key="4">
    <source>
        <dbReference type="Proteomes" id="UP000020766"/>
    </source>
</evidence>
<gene>
    <name evidence="3" type="ORF">AX13_08720</name>
</gene>
<dbReference type="InterPro" id="IPR010982">
    <property type="entry name" value="Lambda_DNA-bd_dom_sf"/>
</dbReference>
<dbReference type="InterPro" id="IPR050400">
    <property type="entry name" value="Bact_Cytoskel_RodZ"/>
</dbReference>
<comment type="caution">
    <text evidence="3">The sequence shown here is derived from an EMBL/GenBank/DDBJ whole genome shotgun (WGS) entry which is preliminary data.</text>
</comment>
<dbReference type="PANTHER" id="PTHR34475:SF1">
    <property type="entry name" value="CYTOSKELETON PROTEIN RODZ"/>
    <property type="match status" value="1"/>
</dbReference>
<dbReference type="RefSeq" id="WP_043386548.1">
    <property type="nucleotide sequence ID" value="NZ_JBOK01000022.1"/>
</dbReference>
<dbReference type="Proteomes" id="UP000020766">
    <property type="component" value="Unassembled WGS sequence"/>
</dbReference>
<keyword evidence="4" id="KW-1185">Reference proteome</keyword>
<protein>
    <recommendedName>
        <fullName evidence="2">Cytoskeleton protein RodZ-like C-terminal domain-containing protein</fullName>
    </recommendedName>
</protein>
<accession>A0A014NHU4</accession>
<dbReference type="Gene3D" id="1.10.260.40">
    <property type="entry name" value="lambda repressor-like DNA-binding domains"/>
    <property type="match status" value="1"/>
</dbReference>
<dbReference type="Pfam" id="PF13413">
    <property type="entry name" value="HTH_25"/>
    <property type="match status" value="1"/>
</dbReference>
<feature type="domain" description="Cytoskeleton protein RodZ-like C-terminal" evidence="2">
    <location>
        <begin position="255"/>
        <end position="327"/>
    </location>
</feature>
<dbReference type="PATRIC" id="fig|1457173.3.peg.3162"/>
<feature type="region of interest" description="Disordered" evidence="1">
    <location>
        <begin position="1"/>
        <end position="34"/>
    </location>
</feature>
<evidence type="ECO:0000313" key="3">
    <source>
        <dbReference type="EMBL" id="EXU79003.1"/>
    </source>
</evidence>
<dbReference type="PANTHER" id="PTHR34475">
    <property type="match status" value="1"/>
</dbReference>
<name>A0A014NHU4_9BURK</name>
<organism evidence="3 4">
    <name type="scientific">Comamonas aquatica DA1877</name>
    <dbReference type="NCBI Taxonomy" id="1457173"/>
    <lineage>
        <taxon>Bacteria</taxon>
        <taxon>Pseudomonadati</taxon>
        <taxon>Pseudomonadota</taxon>
        <taxon>Betaproteobacteria</taxon>
        <taxon>Burkholderiales</taxon>
        <taxon>Comamonadaceae</taxon>
        <taxon>Comamonas</taxon>
    </lineage>
</organism>
<dbReference type="GO" id="GO:0003677">
    <property type="term" value="F:DNA binding"/>
    <property type="evidence" value="ECO:0007669"/>
    <property type="project" value="InterPro"/>
</dbReference>
<reference evidence="3 4" key="1">
    <citation type="submission" date="2014-01" db="EMBL/GenBank/DDBJ databases">
        <title>Interspecies Systems Biology Uncovers Metabolites Affecting C. elegans Gene Expression and Life History Traits.</title>
        <authorList>
            <person name="Watson E."/>
            <person name="Macneil L.T."/>
            <person name="Ritter A.D."/>
            <person name="Yilmaz L.S."/>
            <person name="Rosebrock A.P."/>
            <person name="Caudy A.A."/>
            <person name="Walhout A.J."/>
        </authorList>
    </citation>
    <scope>NUCLEOTIDE SEQUENCE [LARGE SCALE GENOMIC DNA]</scope>
    <source>
        <strain evidence="3 4">DA1877</strain>
    </source>
</reference>
<dbReference type="EMBL" id="JBOK01000022">
    <property type="protein sequence ID" value="EXU79003.1"/>
    <property type="molecule type" value="Genomic_DNA"/>
</dbReference>
<evidence type="ECO:0000259" key="2">
    <source>
        <dbReference type="Pfam" id="PF13464"/>
    </source>
</evidence>
<sequence length="329" mass="33370">MTEVVDVSNAEQQVGGGTGTLPSSSAGQMLRQAREQRQVSLQSLAGALKVPAHKLQALEEDRWDLLTDSVFTRSLALSVCRVLQIPSAPVMAGLPKHEAAKLASNPEGINTPFKEKTLRSLMSPTQDSGSGSAVKLGIAVLIAAIGGAGLYFLPQWQEAQDTAGGETHLSEAAPAEPLFMPAPEAAAPAATEAAPAAEAAPAVAEKAVAPSAAAPAAPAPSSAAEPAAAPVATPAMPAATAAAAAAPAANGMQLRFTANAESWVQVRDAQQRVVMEKILKSGDVFEDTAAGRPLHVVVGNAGATTLQIDGAAFDLAAAAKNNVARFEVK</sequence>
<dbReference type="STRING" id="225991.MA05_13155"/>
<dbReference type="AlphaFoldDB" id="A0A014NHU4"/>
<dbReference type="Pfam" id="PF13464">
    <property type="entry name" value="RodZ_C"/>
    <property type="match status" value="1"/>
</dbReference>
<proteinExistence type="predicted"/>